<feature type="repeat" description="TPR" evidence="1">
    <location>
        <begin position="21"/>
        <end position="54"/>
    </location>
</feature>
<keyword evidence="5" id="KW-1185">Reference proteome</keyword>
<feature type="chain" id="PRO_5039185769" evidence="3">
    <location>
        <begin position="23"/>
        <end position="303"/>
    </location>
</feature>
<dbReference type="Proteomes" id="UP000190042">
    <property type="component" value="Unassembled WGS sequence"/>
</dbReference>
<feature type="coiled-coil region" evidence="2">
    <location>
        <begin position="150"/>
        <end position="205"/>
    </location>
</feature>
<dbReference type="InterPro" id="IPR019734">
    <property type="entry name" value="TPR_rpt"/>
</dbReference>
<evidence type="ECO:0000313" key="5">
    <source>
        <dbReference type="Proteomes" id="UP000190042"/>
    </source>
</evidence>
<dbReference type="RefSeq" id="WP_078817998.1">
    <property type="nucleotide sequence ID" value="NZ_FUYJ01000005.1"/>
</dbReference>
<feature type="signal peptide" evidence="3">
    <location>
        <begin position="1"/>
        <end position="22"/>
    </location>
</feature>
<dbReference type="InterPro" id="IPR011990">
    <property type="entry name" value="TPR-like_helical_dom_sf"/>
</dbReference>
<keyword evidence="2" id="KW-0175">Coiled coil</keyword>
<dbReference type="PROSITE" id="PS50005">
    <property type="entry name" value="TPR"/>
    <property type="match status" value="1"/>
</dbReference>
<evidence type="ECO:0000256" key="2">
    <source>
        <dbReference type="SAM" id="Coils"/>
    </source>
</evidence>
<protein>
    <submittedName>
        <fullName evidence="4">Uncharacterized protein</fullName>
    </submittedName>
</protein>
<gene>
    <name evidence="4" type="ORF">SAMN04244570_2736</name>
</gene>
<keyword evidence="3" id="KW-0732">Signal</keyword>
<evidence type="ECO:0000313" key="4">
    <source>
        <dbReference type="EMBL" id="SKB01480.1"/>
    </source>
</evidence>
<dbReference type="AlphaFoldDB" id="A0A1T4YIH2"/>
<dbReference type="PROSITE" id="PS51257">
    <property type="entry name" value="PROKAR_LIPOPROTEIN"/>
    <property type="match status" value="1"/>
</dbReference>
<keyword evidence="1" id="KW-0802">TPR repeat</keyword>
<sequence length="303" mass="34732">MKRIFLLLAIISVLTGCSSAYKQSFEEAEAALESGEYENALKLYNTALEEKPDSSEAKDRVVLLHEYEEVKEKIELFNWTEAADLANTLLKNEDIVPSLQNEVKTLLVTIEEEKEKQNANDLKVIEKLISSDEVEEAASKLSELKSDIKSDALNSEIDNLYIELGAAEKRIAEKERLEKKAKQRTAEKKNLKNKYMQKAQELEHRIAKEASHLYANNPPPGFFGQYYNEWDDLLNEVWGVLKNTVSKEEFKEIKADQIWWVNNKEKGFAELPDETASTRAAGMDYLANLTEDRTFYLIGNHMK</sequence>
<name>A0A1T4YIH2_9BACL</name>
<proteinExistence type="predicted"/>
<reference evidence="5" key="1">
    <citation type="submission" date="2017-02" db="EMBL/GenBank/DDBJ databases">
        <authorList>
            <person name="Varghese N."/>
            <person name="Submissions S."/>
        </authorList>
    </citation>
    <scope>NUCLEOTIDE SEQUENCE [LARGE SCALE GENOMIC DNA]</scope>
    <source>
        <strain evidence="5">DSM 23966</strain>
    </source>
</reference>
<dbReference type="Gene3D" id="1.25.40.10">
    <property type="entry name" value="Tetratricopeptide repeat domain"/>
    <property type="match status" value="1"/>
</dbReference>
<dbReference type="EMBL" id="FUYJ01000005">
    <property type="protein sequence ID" value="SKB01480.1"/>
    <property type="molecule type" value="Genomic_DNA"/>
</dbReference>
<evidence type="ECO:0000256" key="3">
    <source>
        <dbReference type="SAM" id="SignalP"/>
    </source>
</evidence>
<organism evidence="4 5">
    <name type="scientific">Sporosarcina newyorkensis</name>
    <dbReference type="NCBI Taxonomy" id="759851"/>
    <lineage>
        <taxon>Bacteria</taxon>
        <taxon>Bacillati</taxon>
        <taxon>Bacillota</taxon>
        <taxon>Bacilli</taxon>
        <taxon>Bacillales</taxon>
        <taxon>Caryophanaceae</taxon>
        <taxon>Sporosarcina</taxon>
    </lineage>
</organism>
<accession>A0A1T4YIH2</accession>
<evidence type="ECO:0000256" key="1">
    <source>
        <dbReference type="PROSITE-ProRule" id="PRU00339"/>
    </source>
</evidence>